<evidence type="ECO:0000313" key="3">
    <source>
        <dbReference type="EMBL" id="RJL19579.1"/>
    </source>
</evidence>
<dbReference type="InterPro" id="IPR015330">
    <property type="entry name" value="DNA_primase/pol_bifunc_N"/>
</dbReference>
<dbReference type="Pfam" id="PF09250">
    <property type="entry name" value="Prim-Pol"/>
    <property type="match status" value="1"/>
</dbReference>
<gene>
    <name evidence="3" type="ORF">D5H75_40285</name>
</gene>
<dbReference type="SUPFAM" id="SSF56747">
    <property type="entry name" value="Prim-pol domain"/>
    <property type="match status" value="1"/>
</dbReference>
<reference evidence="3 4" key="1">
    <citation type="submission" date="2018-09" db="EMBL/GenBank/DDBJ databases">
        <title>YIM 75507 draft genome.</title>
        <authorList>
            <person name="Tang S."/>
            <person name="Feng Y."/>
        </authorList>
    </citation>
    <scope>NUCLEOTIDE SEQUENCE [LARGE SCALE GENOMIC DNA]</scope>
    <source>
        <strain evidence="3 4">YIM 75507</strain>
    </source>
</reference>
<evidence type="ECO:0000259" key="2">
    <source>
        <dbReference type="SMART" id="SM00943"/>
    </source>
</evidence>
<dbReference type="Proteomes" id="UP000265768">
    <property type="component" value="Unassembled WGS sequence"/>
</dbReference>
<comment type="caution">
    <text evidence="3">The sequence shown here is derived from an EMBL/GenBank/DDBJ whole genome shotgun (WGS) entry which is preliminary data.</text>
</comment>
<sequence length="368" mass="38593">MGVSGVSGASYARPSATQSSDTDHLPRPHRGQTQEPATRQDPSPLPAETAGIPVHRHTHPDPEKEESVVSAADLVRYALAAAARGWHVFPLAPGDKVPLKGVSWKGQTTADPQVIRRLWGRRPYNIGIACGPSNLVVIDLDVPKPGEKPPPPWDRPGINEGADVLAALCEEVGQPLPFETFQVRTRRGGMHLYFAAPPGIVLGNTSGDKGNGLGWRIDTRAAGGYVVGPGSVVDLPDGAGTYQVLHNPAPAPLPAWLADRLRPAPPPRPAGPVVVPLRDGRRGAYLDSAVRSCLDRIAAAGEGERNTTLWGASAALGQLVAGGALDEAGTEALLLATAADVGLPAAEARRTIRSGFRRGALRPRKVPA</sequence>
<feature type="region of interest" description="Disordered" evidence="1">
    <location>
        <begin position="1"/>
        <end position="67"/>
    </location>
</feature>
<proteinExistence type="predicted"/>
<keyword evidence="4" id="KW-1185">Reference proteome</keyword>
<dbReference type="CDD" id="cd04859">
    <property type="entry name" value="Prim_Pol"/>
    <property type="match status" value="1"/>
</dbReference>
<organism evidence="3 4">
    <name type="scientific">Bailinhaonella thermotolerans</name>
    <dbReference type="NCBI Taxonomy" id="1070861"/>
    <lineage>
        <taxon>Bacteria</taxon>
        <taxon>Bacillati</taxon>
        <taxon>Actinomycetota</taxon>
        <taxon>Actinomycetes</taxon>
        <taxon>Streptosporangiales</taxon>
        <taxon>Streptosporangiaceae</taxon>
        <taxon>Bailinhaonella</taxon>
    </lineage>
</organism>
<evidence type="ECO:0000313" key="4">
    <source>
        <dbReference type="Proteomes" id="UP000265768"/>
    </source>
</evidence>
<name>A0A3A4A082_9ACTN</name>
<dbReference type="AlphaFoldDB" id="A0A3A4A082"/>
<protein>
    <submittedName>
        <fullName evidence="3">DNA primase</fullName>
    </submittedName>
</protein>
<evidence type="ECO:0000256" key="1">
    <source>
        <dbReference type="SAM" id="MobiDB-lite"/>
    </source>
</evidence>
<dbReference type="EMBL" id="QZEY01000036">
    <property type="protein sequence ID" value="RJL19579.1"/>
    <property type="molecule type" value="Genomic_DNA"/>
</dbReference>
<accession>A0A3A4A082</accession>
<feature type="compositionally biased region" description="Polar residues" evidence="1">
    <location>
        <begin position="31"/>
        <end position="41"/>
    </location>
</feature>
<feature type="domain" description="DNA primase/polymerase bifunctional N-terminal" evidence="2">
    <location>
        <begin position="78"/>
        <end position="257"/>
    </location>
</feature>
<dbReference type="OrthoDB" id="3218228at2"/>
<dbReference type="SMART" id="SM00943">
    <property type="entry name" value="Prim-Pol"/>
    <property type="match status" value="1"/>
</dbReference>